<keyword evidence="3" id="KW-0460">Magnesium</keyword>
<evidence type="ECO:0000256" key="6">
    <source>
        <dbReference type="SAM" id="SignalP"/>
    </source>
</evidence>
<sequence length="329" mass="36795">MSLVIVLFLFNFFNGQSGSSLFESFVLAGWNFFLALPIISIGVFDEDVSPQQALAFPPLYVTGQRNEDLNVKCFCQWIINAVYHAFVSFWIPLYIVPAYFTQSFYLQGTTIYSGLLMTMNAKVILETLCWTRFSYAVLAFSIALFFFFLLVYPFCTFLGTDMIGVSTTMLASDLYWDVFFLIPVAGILVDISLTCIHRTYWPSEANILRERSALNKVDQRIVDISNKKAPTRSSVENESDARAGVRNLEVNNYKGFAFSAPDDKHTMTQQSTTITASTREIATLRVDNFNATSTGRRTDSFAGLPGATDPCKDSEARAHAMPTPTPTSP</sequence>
<dbReference type="GO" id="GO:0046872">
    <property type="term" value="F:metal ion binding"/>
    <property type="evidence" value="ECO:0007669"/>
    <property type="project" value="UniProtKB-KW"/>
</dbReference>
<proteinExistence type="predicted"/>
<evidence type="ECO:0000256" key="1">
    <source>
        <dbReference type="ARBA" id="ARBA00004141"/>
    </source>
</evidence>
<keyword evidence="6" id="KW-0732">Signal</keyword>
<feature type="domain" description="P-type ATPase C-terminal" evidence="7">
    <location>
        <begin position="2"/>
        <end position="203"/>
    </location>
</feature>
<dbReference type="EMBL" id="JNBR01002249">
    <property type="protein sequence ID" value="OQR83282.1"/>
    <property type="molecule type" value="Genomic_DNA"/>
</dbReference>
<feature type="transmembrane region" description="Helical" evidence="5">
    <location>
        <begin position="174"/>
        <end position="196"/>
    </location>
</feature>
<dbReference type="PANTHER" id="PTHR24092">
    <property type="entry name" value="PROBABLE PHOSPHOLIPID-TRANSPORTING ATPASE"/>
    <property type="match status" value="1"/>
</dbReference>
<keyword evidence="5" id="KW-0472">Membrane</keyword>
<feature type="signal peptide" evidence="6">
    <location>
        <begin position="1"/>
        <end position="18"/>
    </location>
</feature>
<evidence type="ECO:0000256" key="5">
    <source>
        <dbReference type="SAM" id="Phobius"/>
    </source>
</evidence>
<evidence type="ECO:0000313" key="8">
    <source>
        <dbReference type="EMBL" id="OQR83282.1"/>
    </source>
</evidence>
<dbReference type="GO" id="GO:0005886">
    <property type="term" value="C:plasma membrane"/>
    <property type="evidence" value="ECO:0007669"/>
    <property type="project" value="TreeGrafter"/>
</dbReference>
<dbReference type="PANTHER" id="PTHR24092:SF150">
    <property type="entry name" value="PHOSPHOLIPID-TRANSPORTING ATPASE"/>
    <property type="match status" value="1"/>
</dbReference>
<keyword evidence="5" id="KW-0812">Transmembrane</keyword>
<dbReference type="OrthoDB" id="78505at2759"/>
<feature type="transmembrane region" description="Helical" evidence="5">
    <location>
        <begin position="133"/>
        <end position="154"/>
    </location>
</feature>
<feature type="chain" id="PRO_5012709432" evidence="6">
    <location>
        <begin position="19"/>
        <end position="329"/>
    </location>
</feature>
<dbReference type="Proteomes" id="UP000243579">
    <property type="component" value="Unassembled WGS sequence"/>
</dbReference>
<comment type="subcellular location">
    <subcellularLocation>
        <location evidence="1">Membrane</location>
        <topology evidence="1">Multi-pass membrane protein</topology>
    </subcellularLocation>
</comment>
<name>A0A1V9YC62_ACHHY</name>
<evidence type="ECO:0000256" key="3">
    <source>
        <dbReference type="ARBA" id="ARBA00022842"/>
    </source>
</evidence>
<feature type="transmembrane region" description="Helical" evidence="5">
    <location>
        <begin position="102"/>
        <end position="121"/>
    </location>
</feature>
<feature type="transmembrane region" description="Helical" evidence="5">
    <location>
        <begin position="25"/>
        <end position="44"/>
    </location>
</feature>
<dbReference type="GO" id="GO:0045332">
    <property type="term" value="P:phospholipid translocation"/>
    <property type="evidence" value="ECO:0007669"/>
    <property type="project" value="TreeGrafter"/>
</dbReference>
<keyword evidence="5" id="KW-1133">Transmembrane helix</keyword>
<accession>A0A1V9YC62</accession>
<dbReference type="AlphaFoldDB" id="A0A1V9YC62"/>
<feature type="transmembrane region" description="Helical" evidence="5">
    <location>
        <begin position="74"/>
        <end position="96"/>
    </location>
</feature>
<protein>
    <submittedName>
        <fullName evidence="8">P-type ATPase (P-ATPase) Superfamily</fullName>
    </submittedName>
</protein>
<comment type="caution">
    <text evidence="8">The sequence shown here is derived from an EMBL/GenBank/DDBJ whole genome shotgun (WGS) entry which is preliminary data.</text>
</comment>
<dbReference type="GO" id="GO:0140326">
    <property type="term" value="F:ATPase-coupled intramembrane lipid transporter activity"/>
    <property type="evidence" value="ECO:0007669"/>
    <property type="project" value="TreeGrafter"/>
</dbReference>
<feature type="region of interest" description="Disordered" evidence="4">
    <location>
        <begin position="295"/>
        <end position="329"/>
    </location>
</feature>
<gene>
    <name evidence="8" type="ORF">ACHHYP_14881</name>
</gene>
<dbReference type="STRING" id="1202772.A0A1V9YC62"/>
<keyword evidence="2" id="KW-0479">Metal-binding</keyword>
<organism evidence="8 9">
    <name type="scientific">Achlya hypogyna</name>
    <name type="common">Oomycete</name>
    <name type="synonym">Protoachlya hypogyna</name>
    <dbReference type="NCBI Taxonomy" id="1202772"/>
    <lineage>
        <taxon>Eukaryota</taxon>
        <taxon>Sar</taxon>
        <taxon>Stramenopiles</taxon>
        <taxon>Oomycota</taxon>
        <taxon>Saprolegniomycetes</taxon>
        <taxon>Saprolegniales</taxon>
        <taxon>Achlyaceae</taxon>
        <taxon>Achlya</taxon>
    </lineage>
</organism>
<evidence type="ECO:0000313" key="9">
    <source>
        <dbReference type="Proteomes" id="UP000243579"/>
    </source>
</evidence>
<dbReference type="InterPro" id="IPR032630">
    <property type="entry name" value="P_typ_ATPase_c"/>
</dbReference>
<evidence type="ECO:0000256" key="4">
    <source>
        <dbReference type="SAM" id="MobiDB-lite"/>
    </source>
</evidence>
<evidence type="ECO:0000259" key="7">
    <source>
        <dbReference type="Pfam" id="PF16212"/>
    </source>
</evidence>
<evidence type="ECO:0000256" key="2">
    <source>
        <dbReference type="ARBA" id="ARBA00022723"/>
    </source>
</evidence>
<keyword evidence="9" id="KW-1185">Reference proteome</keyword>
<reference evidence="8 9" key="1">
    <citation type="journal article" date="2014" name="Genome Biol. Evol.">
        <title>The secreted proteins of Achlya hypogyna and Thraustotheca clavata identify the ancestral oomycete secretome and reveal gene acquisitions by horizontal gene transfer.</title>
        <authorList>
            <person name="Misner I."/>
            <person name="Blouin N."/>
            <person name="Leonard G."/>
            <person name="Richards T.A."/>
            <person name="Lane C.E."/>
        </authorList>
    </citation>
    <scope>NUCLEOTIDE SEQUENCE [LARGE SCALE GENOMIC DNA]</scope>
    <source>
        <strain evidence="8 9">ATCC 48635</strain>
    </source>
</reference>
<dbReference type="Pfam" id="PF16212">
    <property type="entry name" value="PhoLip_ATPase_C"/>
    <property type="match status" value="1"/>
</dbReference>